<feature type="compositionally biased region" description="Polar residues" evidence="1">
    <location>
        <begin position="498"/>
        <end position="508"/>
    </location>
</feature>
<evidence type="ECO:0000313" key="4">
    <source>
        <dbReference type="Proteomes" id="UP000270296"/>
    </source>
</evidence>
<keyword evidence="4" id="KW-1185">Reference proteome</keyword>
<accession>A0A183IZ22</accession>
<dbReference type="GO" id="GO:0000281">
    <property type="term" value="P:mitotic cytokinesis"/>
    <property type="evidence" value="ECO:0007669"/>
    <property type="project" value="TreeGrafter"/>
</dbReference>
<dbReference type="PANTHER" id="PTHR23030:SF39">
    <property type="entry name" value="PROGRAMMED CELL DEATH 6-INTERACTING PROTEIN"/>
    <property type="match status" value="1"/>
</dbReference>
<organism evidence="5">
    <name type="scientific">Soboliphyme baturini</name>
    <dbReference type="NCBI Taxonomy" id="241478"/>
    <lineage>
        <taxon>Eukaryota</taxon>
        <taxon>Metazoa</taxon>
        <taxon>Ecdysozoa</taxon>
        <taxon>Nematoda</taxon>
        <taxon>Enoplea</taxon>
        <taxon>Dorylaimia</taxon>
        <taxon>Dioctophymatida</taxon>
        <taxon>Dioctophymatoidea</taxon>
        <taxon>Soboliphymatidae</taxon>
        <taxon>Soboliphyme</taxon>
    </lineage>
</organism>
<dbReference type="PANTHER" id="PTHR23030">
    <property type="entry name" value="PCD6 INTERACTING PROTEIN-RELATED"/>
    <property type="match status" value="1"/>
</dbReference>
<dbReference type="Pfam" id="PF03097">
    <property type="entry name" value="BRO1"/>
    <property type="match status" value="1"/>
</dbReference>
<dbReference type="PROSITE" id="PS51180">
    <property type="entry name" value="BRO1"/>
    <property type="match status" value="1"/>
</dbReference>
<dbReference type="OrthoDB" id="2141925at2759"/>
<reference evidence="3 4" key="2">
    <citation type="submission" date="2018-11" db="EMBL/GenBank/DDBJ databases">
        <authorList>
            <consortium name="Pathogen Informatics"/>
        </authorList>
    </citation>
    <scope>NUCLEOTIDE SEQUENCE [LARGE SCALE GENOMIC DNA]</scope>
</reference>
<dbReference type="Gene3D" id="1.20.120.560">
    <property type="entry name" value="alix/aip1 in complex with the ypdl late domain"/>
    <property type="match status" value="1"/>
</dbReference>
<evidence type="ECO:0000313" key="3">
    <source>
        <dbReference type="EMBL" id="VDP19814.1"/>
    </source>
</evidence>
<evidence type="ECO:0000313" key="5">
    <source>
        <dbReference type="WBParaSite" id="SBAD_0000919001-mRNA-1"/>
    </source>
</evidence>
<evidence type="ECO:0000259" key="2">
    <source>
        <dbReference type="PROSITE" id="PS51180"/>
    </source>
</evidence>
<dbReference type="Gene3D" id="1.20.140.50">
    <property type="entry name" value="alix/aip1 like domains"/>
    <property type="match status" value="1"/>
</dbReference>
<reference evidence="5" key="1">
    <citation type="submission" date="2016-06" db="UniProtKB">
        <authorList>
            <consortium name="WormBaseParasite"/>
        </authorList>
    </citation>
    <scope>IDENTIFICATION</scope>
</reference>
<dbReference type="WBParaSite" id="SBAD_0000919001-mRNA-1">
    <property type="protein sequence ID" value="SBAD_0000919001-mRNA-1"/>
    <property type="gene ID" value="SBAD_0000919001"/>
</dbReference>
<dbReference type="InterPro" id="IPR038499">
    <property type="entry name" value="BRO1_sf"/>
</dbReference>
<dbReference type="InterPro" id="IPR004328">
    <property type="entry name" value="BRO1_dom"/>
</dbReference>
<dbReference type="AlphaFoldDB" id="A0A183IZ22"/>
<dbReference type="InterPro" id="IPR025304">
    <property type="entry name" value="ALIX_V_dom"/>
</dbReference>
<dbReference type="Gene3D" id="1.25.40.280">
    <property type="entry name" value="alix/aip1 like domains"/>
    <property type="match status" value="1"/>
</dbReference>
<proteinExistence type="predicted"/>
<gene>
    <name evidence="3" type="ORF">SBAD_LOCUS8870</name>
</gene>
<dbReference type="SMART" id="SM01041">
    <property type="entry name" value="BRO1"/>
    <property type="match status" value="1"/>
</dbReference>
<sequence>MYTLMLAQAQESIYLKAAKDHKPGLRLKVAQECSDMYADALKSLSRDSLKGLWEREWLPIVSGKQYAFQALAQYDQSLLHNENKEIGLELARLQAATIQKALDAAKKDNDFIYHERVPDLKTLPALPKFAVAHAIAPSSPMSSRFKDIFAKLVPVSVQQAVACFDTRRAAVVSGEVARIRENTCLMNGMLASLNLPAAIDDFCRPEALPESIREKSNSVKSSGGIAALSAGINELPNLLRRNQEILSETVRLLTEEKACDDNLRQQFKDKWSRMASEKLTEPLWQEVKKYQQILETAANADGILRNKLATHRQGIGLLSQSEEELTAAVPGLQKNAVQKQCPSVVKLQELMKQVNELKDERETSVFLKALSELGSIKEDEISAEKLNDAFAPLRTRISDSIKRQEKIMGEVQQANNQFAQEKGVGSGVNRENMLKELVSAFDAFSELQENLKEGTKFYNDLTPLLLRLQQKVSDFCFARKTEKDDLMKDLQLNIVGQATSQPPTTPKYQEQKEPQENVKTLSYIPPRPPPPRFGATEQPKIIYYQGSAPLAQLANGNFSV</sequence>
<dbReference type="Pfam" id="PF13949">
    <property type="entry name" value="ALIX_LYPXL_bnd"/>
    <property type="match status" value="1"/>
</dbReference>
<feature type="domain" description="BRO1" evidence="2">
    <location>
        <begin position="1"/>
        <end position="186"/>
    </location>
</feature>
<dbReference type="GO" id="GO:0005768">
    <property type="term" value="C:endosome"/>
    <property type="evidence" value="ECO:0007669"/>
    <property type="project" value="TreeGrafter"/>
</dbReference>
<evidence type="ECO:0000256" key="1">
    <source>
        <dbReference type="SAM" id="MobiDB-lite"/>
    </source>
</evidence>
<protein>
    <submittedName>
        <fullName evidence="5">BRO1 domain-containing protein</fullName>
    </submittedName>
</protein>
<dbReference type="EMBL" id="UZAM01012057">
    <property type="protein sequence ID" value="VDP19814.1"/>
    <property type="molecule type" value="Genomic_DNA"/>
</dbReference>
<dbReference type="Proteomes" id="UP000270296">
    <property type="component" value="Unassembled WGS sequence"/>
</dbReference>
<name>A0A183IZ22_9BILA</name>
<feature type="region of interest" description="Disordered" evidence="1">
    <location>
        <begin position="498"/>
        <end position="532"/>
    </location>
</feature>